<dbReference type="SUPFAM" id="SSF57667">
    <property type="entry name" value="beta-beta-alpha zinc fingers"/>
    <property type="match status" value="1"/>
</dbReference>
<dbReference type="PROSITE" id="PS50157">
    <property type="entry name" value="ZINC_FINGER_C2H2_2"/>
    <property type="match status" value="1"/>
</dbReference>
<evidence type="ECO:0000313" key="3">
    <source>
        <dbReference type="EMBL" id="EUB54424.1"/>
    </source>
</evidence>
<reference evidence="3 4" key="1">
    <citation type="journal article" date="2013" name="Nat. Genet.">
        <title>The genome of the hydatid tapeworm Echinococcus granulosus.</title>
        <authorList>
            <person name="Zheng H."/>
            <person name="Zhang W."/>
            <person name="Zhang L."/>
            <person name="Zhang Z."/>
            <person name="Li J."/>
            <person name="Lu G."/>
            <person name="Zhu Y."/>
            <person name="Wang Y."/>
            <person name="Huang Y."/>
            <person name="Liu J."/>
            <person name="Kang H."/>
            <person name="Chen J."/>
            <person name="Wang L."/>
            <person name="Chen A."/>
            <person name="Yu S."/>
            <person name="Gao Z."/>
            <person name="Jin L."/>
            <person name="Gu W."/>
            <person name="Wang Z."/>
            <person name="Zhao L."/>
            <person name="Shi B."/>
            <person name="Wen H."/>
            <person name="Lin R."/>
            <person name="Jones M.K."/>
            <person name="Brejova B."/>
            <person name="Vinar T."/>
            <person name="Zhao G."/>
            <person name="McManus D.P."/>
            <person name="Chen Z."/>
            <person name="Zhou Y."/>
            <person name="Wang S."/>
        </authorList>
    </citation>
    <scope>NUCLEOTIDE SEQUENCE [LARGE SCALE GENOMIC DNA]</scope>
</reference>
<evidence type="ECO:0000259" key="2">
    <source>
        <dbReference type="PROSITE" id="PS50157"/>
    </source>
</evidence>
<dbReference type="GeneID" id="36346438"/>
<comment type="caution">
    <text evidence="3">The sequence shown here is derived from an EMBL/GenBank/DDBJ whole genome shotgun (WGS) entry which is preliminary data.</text>
</comment>
<keyword evidence="1" id="KW-0862">Zinc</keyword>
<dbReference type="STRING" id="6210.W6ULL6"/>
<dbReference type="Gene3D" id="3.30.160.60">
    <property type="entry name" value="Classic Zinc Finger"/>
    <property type="match status" value="1"/>
</dbReference>
<keyword evidence="1" id="KW-0479">Metal-binding</keyword>
<name>W6ULL6_ECHGR</name>
<proteinExistence type="predicted"/>
<evidence type="ECO:0000256" key="1">
    <source>
        <dbReference type="PROSITE-ProRule" id="PRU00042"/>
    </source>
</evidence>
<dbReference type="RefSeq" id="XP_024345620.1">
    <property type="nucleotide sequence ID" value="XM_024499972.1"/>
</dbReference>
<dbReference type="EMBL" id="APAU02000258">
    <property type="protein sequence ID" value="EUB54424.1"/>
    <property type="molecule type" value="Genomic_DNA"/>
</dbReference>
<dbReference type="InterPro" id="IPR013087">
    <property type="entry name" value="Znf_C2H2_type"/>
</dbReference>
<dbReference type="AlphaFoldDB" id="W6ULL6"/>
<dbReference type="GO" id="GO:0008270">
    <property type="term" value="F:zinc ion binding"/>
    <property type="evidence" value="ECO:0007669"/>
    <property type="project" value="UniProtKB-KW"/>
</dbReference>
<feature type="domain" description="C2H2-type" evidence="2">
    <location>
        <begin position="4"/>
        <end position="32"/>
    </location>
</feature>
<organism evidence="3 4">
    <name type="scientific">Echinococcus granulosus</name>
    <name type="common">Hydatid tapeworm</name>
    <dbReference type="NCBI Taxonomy" id="6210"/>
    <lineage>
        <taxon>Eukaryota</taxon>
        <taxon>Metazoa</taxon>
        <taxon>Spiralia</taxon>
        <taxon>Lophotrochozoa</taxon>
        <taxon>Platyhelminthes</taxon>
        <taxon>Cestoda</taxon>
        <taxon>Eucestoda</taxon>
        <taxon>Cyclophyllidea</taxon>
        <taxon>Taeniidae</taxon>
        <taxon>Echinococcus</taxon>
        <taxon>Echinococcus granulosus group</taxon>
    </lineage>
</organism>
<dbReference type="OMA" id="TECYADY"/>
<evidence type="ECO:0000313" key="4">
    <source>
        <dbReference type="Proteomes" id="UP000019149"/>
    </source>
</evidence>
<gene>
    <name evidence="3" type="ORF">EGR_10723</name>
</gene>
<dbReference type="InterPro" id="IPR036236">
    <property type="entry name" value="Znf_C2H2_sf"/>
</dbReference>
<sequence length="127" mass="14437">MDTYACWFCSMSFSSSTIVRAHMKRIHKAKQLEACPVCSRTFRTTGAALLHQKSQNTARSGLRFYCTECYADYLTWDTLKAHMSSTHRLDARLTKLSLAPLCKQCKVNQFDETTPLQELGALAYSLQ</sequence>
<dbReference type="KEGG" id="egl:EGR_10723"/>
<accession>W6ULL6</accession>
<dbReference type="OrthoDB" id="3069995at2759"/>
<dbReference type="CTD" id="36346438"/>
<keyword evidence="1" id="KW-0863">Zinc-finger</keyword>
<protein>
    <submittedName>
        <fullName evidence="3">Zinc finger protein 692</fullName>
    </submittedName>
</protein>
<dbReference type="PROSITE" id="PS00028">
    <property type="entry name" value="ZINC_FINGER_C2H2_1"/>
    <property type="match status" value="2"/>
</dbReference>
<keyword evidence="4" id="KW-1185">Reference proteome</keyword>
<dbReference type="Proteomes" id="UP000019149">
    <property type="component" value="Unassembled WGS sequence"/>
</dbReference>
<dbReference type="SMART" id="SM00355">
    <property type="entry name" value="ZnF_C2H2"/>
    <property type="match status" value="3"/>
</dbReference>